<evidence type="ECO:0000256" key="1">
    <source>
        <dbReference type="ARBA" id="ARBA00022691"/>
    </source>
</evidence>
<keyword evidence="9 10" id="KW-0670">Pyruvate</keyword>
<dbReference type="EMBL" id="CP059567">
    <property type="protein sequence ID" value="QMT40733.1"/>
    <property type="molecule type" value="Genomic_DNA"/>
</dbReference>
<feature type="chain" id="PRO_5028542848" description="S-adenosylmethionine decarboxylase beta chain" evidence="10">
    <location>
        <begin position="1"/>
        <end position="64"/>
    </location>
</feature>
<dbReference type="PANTHER" id="PTHR33866:SF2">
    <property type="entry name" value="S-ADENOSYLMETHIONINE DECARBOXYLASE PROENZYME"/>
    <property type="match status" value="1"/>
</dbReference>
<keyword evidence="4 10" id="KW-0745">Spermidine biosynthesis</keyword>
<dbReference type="GO" id="GO:0008295">
    <property type="term" value="P:spermidine biosynthetic process"/>
    <property type="evidence" value="ECO:0007669"/>
    <property type="project" value="UniProtKB-UniRule"/>
</dbReference>
<comment type="pathway">
    <text evidence="10">Amine and polyamine biosynthesis; S-adenosylmethioninamine biosynthesis; S-adenosylmethioninamine from S-adenosyl-L-methionine: step 1/1.</text>
</comment>
<dbReference type="Proteomes" id="UP000514752">
    <property type="component" value="Chromosome"/>
</dbReference>
<evidence type="ECO:0000313" key="11">
    <source>
        <dbReference type="EMBL" id="QMT40733.1"/>
    </source>
</evidence>
<evidence type="ECO:0000256" key="9">
    <source>
        <dbReference type="ARBA" id="ARBA00023317"/>
    </source>
</evidence>
<proteinExistence type="inferred from homology"/>
<dbReference type="Gene3D" id="3.30.160.750">
    <property type="match status" value="1"/>
</dbReference>
<evidence type="ECO:0000256" key="7">
    <source>
        <dbReference type="ARBA" id="ARBA00023239"/>
    </source>
</evidence>
<comment type="catalytic activity">
    <reaction evidence="10">
        <text>S-adenosyl-L-methionine + H(+) = S-adenosyl 3-(methylsulfanyl)propylamine + CO2</text>
        <dbReference type="Rhea" id="RHEA:15981"/>
        <dbReference type="ChEBI" id="CHEBI:15378"/>
        <dbReference type="ChEBI" id="CHEBI:16526"/>
        <dbReference type="ChEBI" id="CHEBI:57443"/>
        <dbReference type="ChEBI" id="CHEBI:59789"/>
        <dbReference type="EC" id="4.1.1.50"/>
    </reaction>
</comment>
<keyword evidence="6 10" id="KW-0865">Zymogen</keyword>
<keyword evidence="3 10" id="KW-0068">Autocatalytic cleavage</keyword>
<dbReference type="NCBIfam" id="TIGR03330">
    <property type="entry name" value="SAM_DCase_Bsu"/>
    <property type="match status" value="1"/>
</dbReference>
<feature type="active site" description="Proton donor; for catalytic activity" evidence="10">
    <location>
        <position position="85"/>
    </location>
</feature>
<evidence type="ECO:0000313" key="12">
    <source>
        <dbReference type="Proteomes" id="UP000514752"/>
    </source>
</evidence>
<feature type="chain" id="PRO_5028542847" description="S-adenosylmethionine decarboxylase alpha chain" evidence="10">
    <location>
        <begin position="65"/>
        <end position="118"/>
    </location>
</feature>
<dbReference type="PANTHER" id="PTHR33866">
    <property type="entry name" value="S-ADENOSYLMETHIONINE DECARBOXYLASE PROENZYME"/>
    <property type="match status" value="1"/>
</dbReference>
<keyword evidence="8 10" id="KW-0704">Schiff base</keyword>
<feature type="active site" description="Proton acceptor; for processing activity" evidence="10">
    <location>
        <position position="70"/>
    </location>
</feature>
<evidence type="ECO:0000256" key="4">
    <source>
        <dbReference type="ARBA" id="ARBA00023066"/>
    </source>
</evidence>
<evidence type="ECO:0000256" key="3">
    <source>
        <dbReference type="ARBA" id="ARBA00022813"/>
    </source>
</evidence>
<reference evidence="11 12" key="1">
    <citation type="submission" date="2020-07" db="EMBL/GenBank/DDBJ databases">
        <title>Genomic diversity of species in the Neisseriaceae family.</title>
        <authorList>
            <person name="Vincent A.T."/>
            <person name="Bernet E."/>
            <person name="Veyrier F.J."/>
        </authorList>
    </citation>
    <scope>NUCLEOTIDE SEQUENCE [LARGE SCALE GENOMIC DNA]</scope>
    <source>
        <strain evidence="11 12">DSM 22244</strain>
    </source>
</reference>
<dbReference type="InterPro" id="IPR042286">
    <property type="entry name" value="AdoMetDC_C"/>
</dbReference>
<dbReference type="AlphaFoldDB" id="A0A7D7T5P5"/>
<dbReference type="Gene3D" id="3.30.360.110">
    <property type="entry name" value="S-adenosylmethionine decarboxylase domain"/>
    <property type="match status" value="1"/>
</dbReference>
<dbReference type="SUPFAM" id="SSF56276">
    <property type="entry name" value="S-adenosylmethionine decarboxylase"/>
    <property type="match status" value="1"/>
</dbReference>
<feature type="site" description="Cleavage (non-hydrolytic); by autolysis" evidence="10">
    <location>
        <begin position="64"/>
        <end position="65"/>
    </location>
</feature>
<keyword evidence="2 10" id="KW-0210">Decarboxylase</keyword>
<comment type="cofactor">
    <cofactor evidence="10">
        <name>pyruvate</name>
        <dbReference type="ChEBI" id="CHEBI:15361"/>
    </cofactor>
    <text evidence="10">Binds 1 pyruvoyl group covalently per subunit.</text>
</comment>
<dbReference type="KEGG" id="nsg:H3L94_01335"/>
<protein>
    <recommendedName>
        <fullName evidence="10">S-adenosylmethionine decarboxylase proenzyme</fullName>
        <shortName evidence="10">AdoMetDC</shortName>
        <shortName evidence="10">SAMDC</shortName>
        <ecNumber evidence="10">4.1.1.50</ecNumber>
    </recommendedName>
    <component>
        <recommendedName>
            <fullName evidence="10">S-adenosylmethionine decarboxylase beta chain</fullName>
        </recommendedName>
    </component>
    <component>
        <recommendedName>
            <fullName evidence="10">S-adenosylmethionine decarboxylase alpha chain</fullName>
        </recommendedName>
    </component>
</protein>
<dbReference type="HAMAP" id="MF_00464">
    <property type="entry name" value="AdoMetDC_1"/>
    <property type="match status" value="1"/>
</dbReference>
<keyword evidence="7 10" id="KW-0456">Lyase</keyword>
<dbReference type="Pfam" id="PF02675">
    <property type="entry name" value="AdoMet_dc"/>
    <property type="match status" value="1"/>
</dbReference>
<dbReference type="InterPro" id="IPR003826">
    <property type="entry name" value="AdoMetDC_fam_prok"/>
</dbReference>
<accession>A0A7D7T5P5</accession>
<dbReference type="GO" id="GO:0004014">
    <property type="term" value="F:adenosylmethionine decarboxylase activity"/>
    <property type="evidence" value="ECO:0007669"/>
    <property type="project" value="UniProtKB-UniRule"/>
</dbReference>
<gene>
    <name evidence="11" type="primary">speD</name>
    <name evidence="10" type="synonym">speH</name>
    <name evidence="11" type="ORF">H3L94_01335</name>
</gene>
<feature type="modified residue" description="Pyruvic acid (Ser); by autocatalysis" evidence="10">
    <location>
        <position position="65"/>
    </location>
</feature>
<evidence type="ECO:0000256" key="6">
    <source>
        <dbReference type="ARBA" id="ARBA00023145"/>
    </source>
</evidence>
<feature type="active site" description="Schiff-base intermediate with substrate; via pyruvic acid" evidence="10">
    <location>
        <position position="65"/>
    </location>
</feature>
<name>A0A7D7T5P5_9NEIS</name>
<comment type="PTM">
    <text evidence="10">Is synthesized initially as an inactive proenzyme. Formation of the active enzyme involves a self-maturation process in which the active site pyruvoyl group is generated from an internal serine residue via an autocatalytic post-translational modification. Two non-identical subunits are generated from the proenzyme in this reaction, and the pyruvate is formed at the N-terminus of the alpha chain, which is derived from the carboxyl end of the proenzyme. The post-translation cleavage follows an unusual pathway, termed non-hydrolytic serinolysis, in which the side chain hydroxyl group of the serine supplies its oxygen atom to form the C-terminus of the beta chain, while the remainder of the serine residue undergoes an oxidative deamination to produce ammonia and the pyruvoyl group blocking the N-terminus of the alpha chain.</text>
</comment>
<keyword evidence="5 10" id="KW-0620">Polyamine biosynthesis</keyword>
<dbReference type="UniPathway" id="UPA00331">
    <property type="reaction ID" value="UER00451"/>
</dbReference>
<organism evidence="11 12">
    <name type="scientific">Neisseria shayeganii</name>
    <dbReference type="NCBI Taxonomy" id="607712"/>
    <lineage>
        <taxon>Bacteria</taxon>
        <taxon>Pseudomonadati</taxon>
        <taxon>Pseudomonadota</taxon>
        <taxon>Betaproteobacteria</taxon>
        <taxon>Neisseriales</taxon>
        <taxon>Neisseriaceae</taxon>
        <taxon>Neisseria</taxon>
    </lineage>
</organism>
<evidence type="ECO:0000256" key="10">
    <source>
        <dbReference type="HAMAP-Rule" id="MF_00464"/>
    </source>
</evidence>
<comment type="function">
    <text evidence="10">Catalyzes the decarboxylation of S-adenosylmethionine to S-adenosylmethioninamine (dcAdoMet), the propylamine donor required for the synthesis of the polyamines spermine and spermidine from the diamine putrescine.</text>
</comment>
<evidence type="ECO:0000256" key="2">
    <source>
        <dbReference type="ARBA" id="ARBA00022793"/>
    </source>
</evidence>
<comment type="similarity">
    <text evidence="10">Belongs to the prokaryotic AdoMetDC family. Type 1 subfamily.</text>
</comment>
<evidence type="ECO:0000256" key="5">
    <source>
        <dbReference type="ARBA" id="ARBA00023115"/>
    </source>
</evidence>
<dbReference type="EC" id="4.1.1.50" evidence="10"/>
<dbReference type="InterPro" id="IPR042284">
    <property type="entry name" value="AdoMetDC_N"/>
</dbReference>
<dbReference type="InterPro" id="IPR017716">
    <property type="entry name" value="S-AdoMet_deCOase_pro-enz"/>
</dbReference>
<sequence length="118" mass="12600">MSHRPGGHGLLDVYGCPAHLLRDEGYLKTALQGAAQAAGATILGGHFHTFGEGGGVTGVLLLAESHLSIHTWPEYGFAAVDVFLCGTLQLEAARAHLYAALQAREEQWNVHRRGLNVC</sequence>
<comment type="subunit">
    <text evidence="10">Heterotetramer of two alpha and two beta chains arranged as a dimer of alpha/beta heterodimers.</text>
</comment>
<dbReference type="InterPro" id="IPR016067">
    <property type="entry name" value="S-AdoMet_deCO2ase_core"/>
</dbReference>
<dbReference type="GO" id="GO:0005829">
    <property type="term" value="C:cytosol"/>
    <property type="evidence" value="ECO:0007669"/>
    <property type="project" value="TreeGrafter"/>
</dbReference>
<dbReference type="RefSeq" id="WP_182122353.1">
    <property type="nucleotide sequence ID" value="NZ_CP059567.1"/>
</dbReference>
<keyword evidence="1 10" id="KW-0949">S-adenosyl-L-methionine</keyword>
<evidence type="ECO:0000256" key="8">
    <source>
        <dbReference type="ARBA" id="ARBA00023270"/>
    </source>
</evidence>